<dbReference type="GO" id="GO:0005681">
    <property type="term" value="C:spliceosomal complex"/>
    <property type="evidence" value="ECO:0007669"/>
    <property type="project" value="UniProtKB-KW"/>
</dbReference>
<evidence type="ECO:0000256" key="1">
    <source>
        <dbReference type="ARBA" id="ARBA00004496"/>
    </source>
</evidence>
<dbReference type="OrthoDB" id="147332at2759"/>
<evidence type="ECO:0000256" key="3">
    <source>
        <dbReference type="ARBA" id="ARBA00018615"/>
    </source>
</evidence>
<dbReference type="Proteomes" id="UP000242877">
    <property type="component" value="Unassembled WGS sequence"/>
</dbReference>
<dbReference type="EMBL" id="AZGZ01000003">
    <property type="protein sequence ID" value="KZZ96300.1"/>
    <property type="molecule type" value="Genomic_DNA"/>
</dbReference>
<gene>
    <name evidence="10" type="ORF">AAP_01073</name>
</gene>
<dbReference type="InterPro" id="IPR019367">
    <property type="entry name" value="PDZ-binding_CRIPT"/>
</dbReference>
<keyword evidence="4" id="KW-0963">Cytoplasm</keyword>
<dbReference type="GO" id="GO:0008380">
    <property type="term" value="P:RNA splicing"/>
    <property type="evidence" value="ECO:0007669"/>
    <property type="project" value="UniProtKB-KW"/>
</dbReference>
<evidence type="ECO:0000256" key="6">
    <source>
        <dbReference type="ARBA" id="ARBA00022728"/>
    </source>
</evidence>
<dbReference type="GO" id="GO:0008017">
    <property type="term" value="F:microtubule binding"/>
    <property type="evidence" value="ECO:0007669"/>
    <property type="project" value="TreeGrafter"/>
</dbReference>
<dbReference type="Pfam" id="PF10235">
    <property type="entry name" value="Cript"/>
    <property type="match status" value="1"/>
</dbReference>
<dbReference type="VEuPathDB" id="FungiDB:AAP_01073"/>
<dbReference type="GO" id="GO:0031122">
    <property type="term" value="P:cytoplasmic microtubule organization"/>
    <property type="evidence" value="ECO:0007669"/>
    <property type="project" value="TreeGrafter"/>
</dbReference>
<accession>A0A166PER5</accession>
<evidence type="ECO:0000256" key="5">
    <source>
        <dbReference type="ARBA" id="ARBA00022664"/>
    </source>
</evidence>
<name>A0A166PER5_9EURO</name>
<comment type="similarity">
    <text evidence="2">Belongs to the CRIPT family.</text>
</comment>
<sequence>MVCSKCQKKLQKTALATPDVKRKSDVYLSGSGFGNVGGAAAAKDKAAKKTSGPTGSGISKNKLLSSSAKNPYAAYASSCKSCKTKCEAGRKFCQRCAYRDHVCPICGKSLAADAKGKKNAPVVQGQKFNAK</sequence>
<dbReference type="GO" id="GO:0005737">
    <property type="term" value="C:cytoplasm"/>
    <property type="evidence" value="ECO:0007669"/>
    <property type="project" value="UniProtKB-SubCell"/>
</dbReference>
<evidence type="ECO:0000256" key="9">
    <source>
        <dbReference type="SAM" id="MobiDB-lite"/>
    </source>
</evidence>
<comment type="subcellular location">
    <subcellularLocation>
        <location evidence="1">Cytoplasm</location>
    </subcellularLocation>
</comment>
<feature type="region of interest" description="Disordered" evidence="9">
    <location>
        <begin position="112"/>
        <end position="131"/>
    </location>
</feature>
<proteinExistence type="inferred from homology"/>
<protein>
    <recommendedName>
        <fullName evidence="3">Cysteine-rich PDZ-binding protein</fullName>
    </recommendedName>
    <alternativeName>
        <fullName evidence="8">Cysteine-rich interactor of PDZ three</fullName>
    </alternativeName>
</protein>
<evidence type="ECO:0000313" key="10">
    <source>
        <dbReference type="EMBL" id="KZZ96300.1"/>
    </source>
</evidence>
<comment type="caution">
    <text evidence="10">The sequence shown here is derived from an EMBL/GenBank/DDBJ whole genome shotgun (WGS) entry which is preliminary data.</text>
</comment>
<dbReference type="PANTHER" id="PTHR11805:SF1">
    <property type="entry name" value="CYSTEINE-RICH PDZ-BINDING PROTEIN"/>
    <property type="match status" value="1"/>
</dbReference>
<keyword evidence="7" id="KW-0508">mRNA splicing</keyword>
<organism evidence="10 11">
    <name type="scientific">Ascosphaera apis ARSEF 7405</name>
    <dbReference type="NCBI Taxonomy" id="392613"/>
    <lineage>
        <taxon>Eukaryota</taxon>
        <taxon>Fungi</taxon>
        <taxon>Dikarya</taxon>
        <taxon>Ascomycota</taxon>
        <taxon>Pezizomycotina</taxon>
        <taxon>Eurotiomycetes</taxon>
        <taxon>Eurotiomycetidae</taxon>
        <taxon>Onygenales</taxon>
        <taxon>Ascosphaeraceae</taxon>
        <taxon>Ascosphaera</taxon>
    </lineage>
</organism>
<keyword evidence="5" id="KW-0507">mRNA processing</keyword>
<evidence type="ECO:0000256" key="8">
    <source>
        <dbReference type="ARBA" id="ARBA00032518"/>
    </source>
</evidence>
<evidence type="ECO:0000256" key="4">
    <source>
        <dbReference type="ARBA" id="ARBA00022490"/>
    </source>
</evidence>
<reference evidence="10 11" key="1">
    <citation type="journal article" date="2016" name="Genome Biol. Evol.">
        <title>Divergent and convergent evolution of fungal pathogenicity.</title>
        <authorList>
            <person name="Shang Y."/>
            <person name="Xiao G."/>
            <person name="Zheng P."/>
            <person name="Cen K."/>
            <person name="Zhan S."/>
            <person name="Wang C."/>
        </authorList>
    </citation>
    <scope>NUCLEOTIDE SEQUENCE [LARGE SCALE GENOMIC DNA]</scope>
    <source>
        <strain evidence="10 11">ARSEF 7405</strain>
    </source>
</reference>
<dbReference type="GO" id="GO:0006397">
    <property type="term" value="P:mRNA processing"/>
    <property type="evidence" value="ECO:0007669"/>
    <property type="project" value="UniProtKB-KW"/>
</dbReference>
<keyword evidence="11" id="KW-1185">Reference proteome</keyword>
<evidence type="ECO:0000256" key="7">
    <source>
        <dbReference type="ARBA" id="ARBA00023187"/>
    </source>
</evidence>
<keyword evidence="6" id="KW-0747">Spliceosome</keyword>
<dbReference type="AlphaFoldDB" id="A0A166PER5"/>
<evidence type="ECO:0000313" key="11">
    <source>
        <dbReference type="Proteomes" id="UP000242877"/>
    </source>
</evidence>
<evidence type="ECO:0000256" key="2">
    <source>
        <dbReference type="ARBA" id="ARBA00009021"/>
    </source>
</evidence>
<dbReference type="PANTHER" id="PTHR11805">
    <property type="entry name" value="CYSTEINE-RICH PDZ-BINDING PROTEIN"/>
    <property type="match status" value="1"/>
</dbReference>